<evidence type="ECO:0000313" key="2">
    <source>
        <dbReference type="EMBL" id="OQJ63878.1"/>
    </source>
</evidence>
<name>A0A225CB26_9MICO</name>
<protein>
    <recommendedName>
        <fullName evidence="1">NERD domain-containing protein</fullName>
    </recommendedName>
</protein>
<proteinExistence type="predicted"/>
<evidence type="ECO:0000313" key="3">
    <source>
        <dbReference type="Proteomes" id="UP000215316"/>
    </source>
</evidence>
<reference evidence="2" key="1">
    <citation type="submission" date="2017-08" db="EMBL/GenBank/DDBJ databases">
        <title>Genomes of multiple Clavibacter strains from different subspecies.</title>
        <authorList>
            <person name="Yuan X.-K."/>
            <person name="Li X.-S."/>
            <person name="Nie J."/>
            <person name="De Boer S.H."/>
        </authorList>
    </citation>
    <scope>NUCLEOTIDE SEQUENCE [LARGE SCALE GENOMIC DNA]</scope>
    <source>
        <strain evidence="2">ATCC 33566</strain>
    </source>
</reference>
<dbReference type="Proteomes" id="UP000215316">
    <property type="component" value="Unassembled WGS sequence"/>
</dbReference>
<keyword evidence="3" id="KW-1185">Reference proteome</keyword>
<dbReference type="Pfam" id="PF08378">
    <property type="entry name" value="NERD"/>
    <property type="match status" value="1"/>
</dbReference>
<dbReference type="InterPro" id="IPR011528">
    <property type="entry name" value="NERD"/>
</dbReference>
<evidence type="ECO:0000259" key="1">
    <source>
        <dbReference type="Pfam" id="PF08378"/>
    </source>
</evidence>
<sequence>MEDSPPIGERFARAARMPWFPRRMQILAWALVAAALLAVAVLVRSRRALAARAEEAAREATAAHGRAVRALEDAHEARATALADAHARDRAEADGRLAEAVSDAAEARRRFASTWRTEVVSHGMIVEACRAAGLGGVLATNVVLPGVDPHRGARFLVQVDHVLLTPTGALIIEGKHWRGLVLDGIRPGDVHPAVAAMLPDGDLQASFAVQVVGDGTSTSLTVRTHRGGDSPVSQVRTQARRLAAHIAERGGPAPWFTTVVLYSHPDALVLGPEEQRPGSSDIPTAVVAGPERLEALLAGVARGRTVKLSGERIERLVELLASDGAHIERIEHARRP</sequence>
<dbReference type="EMBL" id="MZMQ01000001">
    <property type="protein sequence ID" value="OQJ63878.1"/>
    <property type="molecule type" value="Genomic_DNA"/>
</dbReference>
<gene>
    <name evidence="2" type="ORF">B5P24_13175</name>
</gene>
<organism evidence="2 3">
    <name type="scientific">Clavibacter tessellarius</name>
    <dbReference type="NCBI Taxonomy" id="31965"/>
    <lineage>
        <taxon>Bacteria</taxon>
        <taxon>Bacillati</taxon>
        <taxon>Actinomycetota</taxon>
        <taxon>Actinomycetes</taxon>
        <taxon>Micrococcales</taxon>
        <taxon>Microbacteriaceae</taxon>
        <taxon>Clavibacter</taxon>
    </lineage>
</organism>
<comment type="caution">
    <text evidence="2">The sequence shown here is derived from an EMBL/GenBank/DDBJ whole genome shotgun (WGS) entry which is preliminary data.</text>
</comment>
<feature type="domain" description="NERD" evidence="1">
    <location>
        <begin position="140"/>
        <end position="182"/>
    </location>
</feature>
<dbReference type="AlphaFoldDB" id="A0A225CB26"/>
<accession>A0A225CB26</accession>
<dbReference type="RefSeq" id="WP_094130434.1">
    <property type="nucleotide sequence ID" value="NZ_JBHUJP010000004.1"/>
</dbReference>